<dbReference type="EMBL" id="BDQX01000136">
    <property type="protein sequence ID" value="GBG08100.1"/>
    <property type="molecule type" value="Genomic_DNA"/>
</dbReference>
<accession>A0A2R5EN53</accession>
<dbReference type="RefSeq" id="WP_108993042.1">
    <property type="nucleotide sequence ID" value="NZ_BDQX01000136.1"/>
</dbReference>
<sequence>MSFQAEVLNVFIASPSDVAVERDEVEQAVYQWNRRYSENLNIILLPKRWEKDTFPAHHGEDPQQIINEQLINNCDILVGIFWTKMGTPTLKHKSGTLEEIQIFIDQNKDVMVYFVQKDVPRDNKNYEDMARVDEFKEKYGNSGLYSDYDKDKVINHLYQVVLKRVKQEKNVHDSNVTKPSTTAVFNESRLEKLIRTKVLFDEEILLLAYSRETGHRDFVGFNDPEGMYTKLKKWSKLSPSQVTSIAKKYKRAIDNLVERELLFKDSDYPYKTIKNHKLHLDTLDDLRSLSPVTIDVINDIMKNYK</sequence>
<protein>
    <recommendedName>
        <fullName evidence="1">DUF4062 domain-containing protein</fullName>
    </recommendedName>
</protein>
<proteinExistence type="predicted"/>
<gene>
    <name evidence="2" type="ORF">PAT3040_02667</name>
</gene>
<dbReference type="Proteomes" id="UP000245202">
    <property type="component" value="Unassembled WGS sequence"/>
</dbReference>
<keyword evidence="3" id="KW-1185">Reference proteome</keyword>
<organism evidence="2 3">
    <name type="scientific">Paenibacillus agaridevorans</name>
    <dbReference type="NCBI Taxonomy" id="171404"/>
    <lineage>
        <taxon>Bacteria</taxon>
        <taxon>Bacillati</taxon>
        <taxon>Bacillota</taxon>
        <taxon>Bacilli</taxon>
        <taxon>Bacillales</taxon>
        <taxon>Paenibacillaceae</taxon>
        <taxon>Paenibacillus</taxon>
    </lineage>
</organism>
<evidence type="ECO:0000313" key="2">
    <source>
        <dbReference type="EMBL" id="GBG08100.1"/>
    </source>
</evidence>
<dbReference type="Pfam" id="PF13271">
    <property type="entry name" value="DUF4062"/>
    <property type="match status" value="1"/>
</dbReference>
<evidence type="ECO:0000313" key="3">
    <source>
        <dbReference type="Proteomes" id="UP000245202"/>
    </source>
</evidence>
<reference evidence="2 3" key="1">
    <citation type="submission" date="2017-08" db="EMBL/GenBank/DDBJ databases">
        <title>Substantial Increase in Enzyme Production by Combined Drug-Resistance Mutations in Paenibacillus agaridevorans.</title>
        <authorList>
            <person name="Tanaka Y."/>
            <person name="Funane K."/>
            <person name="Hosaka T."/>
            <person name="Shiwa Y."/>
            <person name="Fujita N."/>
            <person name="Miyazaki T."/>
            <person name="Yoshikawa H."/>
            <person name="Murakami K."/>
            <person name="Kasahara K."/>
            <person name="Inaoka T."/>
            <person name="Hiraga Y."/>
            <person name="Ochi K."/>
        </authorList>
    </citation>
    <scope>NUCLEOTIDE SEQUENCE [LARGE SCALE GENOMIC DNA]</scope>
    <source>
        <strain evidence="2 3">T-3040</strain>
    </source>
</reference>
<name>A0A2R5EN53_9BACL</name>
<evidence type="ECO:0000259" key="1">
    <source>
        <dbReference type="Pfam" id="PF13271"/>
    </source>
</evidence>
<dbReference type="InterPro" id="IPR025139">
    <property type="entry name" value="DUF4062"/>
</dbReference>
<feature type="domain" description="DUF4062" evidence="1">
    <location>
        <begin position="10"/>
        <end position="100"/>
    </location>
</feature>
<dbReference type="AlphaFoldDB" id="A0A2R5EN53"/>
<comment type="caution">
    <text evidence="2">The sequence shown here is derived from an EMBL/GenBank/DDBJ whole genome shotgun (WGS) entry which is preliminary data.</text>
</comment>